<dbReference type="InterPro" id="IPR034577">
    <property type="entry name" value="NIMIN-2"/>
</dbReference>
<dbReference type="GO" id="GO:0010112">
    <property type="term" value="P:regulation of systemic acquired resistance"/>
    <property type="evidence" value="ECO:0007669"/>
    <property type="project" value="InterPro"/>
</dbReference>
<evidence type="ECO:0000313" key="2">
    <source>
        <dbReference type="EMBL" id="GAA0164955.1"/>
    </source>
</evidence>
<feature type="region of interest" description="Disordered" evidence="1">
    <location>
        <begin position="1"/>
        <end position="35"/>
    </location>
</feature>
<feature type="compositionally biased region" description="Basic and acidic residues" evidence="1">
    <location>
        <begin position="11"/>
        <end position="23"/>
    </location>
</feature>
<evidence type="ECO:0000256" key="1">
    <source>
        <dbReference type="SAM" id="MobiDB-lite"/>
    </source>
</evidence>
<keyword evidence="3" id="KW-1185">Reference proteome</keyword>
<gene>
    <name evidence="2" type="ORF">LIER_20474</name>
</gene>
<dbReference type="PANTHER" id="PTHR35735:SF5">
    <property type="entry name" value="PROTEIN NIM1-INTERACTING 2"/>
    <property type="match status" value="1"/>
</dbReference>
<proteinExistence type="predicted"/>
<protein>
    <submittedName>
        <fullName evidence="2">Uncharacterized protein</fullName>
    </submittedName>
</protein>
<dbReference type="EMBL" id="BAABME010005205">
    <property type="protein sequence ID" value="GAA0164955.1"/>
    <property type="molecule type" value="Genomic_DNA"/>
</dbReference>
<accession>A0AAV3QN09</accession>
<dbReference type="AlphaFoldDB" id="A0AAV3QN09"/>
<name>A0AAV3QN09_LITER</name>
<evidence type="ECO:0000313" key="3">
    <source>
        <dbReference type="Proteomes" id="UP001454036"/>
    </source>
</evidence>
<comment type="caution">
    <text evidence="2">The sequence shown here is derived from an EMBL/GenBank/DDBJ whole genome shotgun (WGS) entry which is preliminary data.</text>
</comment>
<feature type="compositionally biased region" description="Basic residues" evidence="1">
    <location>
        <begin position="1"/>
        <end position="10"/>
    </location>
</feature>
<organism evidence="2 3">
    <name type="scientific">Lithospermum erythrorhizon</name>
    <name type="common">Purple gromwell</name>
    <name type="synonym">Lithospermum officinale var. erythrorhizon</name>
    <dbReference type="NCBI Taxonomy" id="34254"/>
    <lineage>
        <taxon>Eukaryota</taxon>
        <taxon>Viridiplantae</taxon>
        <taxon>Streptophyta</taxon>
        <taxon>Embryophyta</taxon>
        <taxon>Tracheophyta</taxon>
        <taxon>Spermatophyta</taxon>
        <taxon>Magnoliopsida</taxon>
        <taxon>eudicotyledons</taxon>
        <taxon>Gunneridae</taxon>
        <taxon>Pentapetalae</taxon>
        <taxon>asterids</taxon>
        <taxon>lamiids</taxon>
        <taxon>Boraginales</taxon>
        <taxon>Boraginaceae</taxon>
        <taxon>Boraginoideae</taxon>
        <taxon>Lithospermeae</taxon>
        <taxon>Lithospermum</taxon>
    </lineage>
</organism>
<dbReference type="PANTHER" id="PTHR35735">
    <property type="entry name" value="PROTEIN NIM1-INTERACTING 2"/>
    <property type="match status" value="1"/>
</dbReference>
<reference evidence="2 3" key="1">
    <citation type="submission" date="2024-01" db="EMBL/GenBank/DDBJ databases">
        <title>The complete chloroplast genome sequence of Lithospermum erythrorhizon: insights into the phylogenetic relationship among Boraginaceae species and the maternal lineages of purple gromwells.</title>
        <authorList>
            <person name="Okada T."/>
            <person name="Watanabe K."/>
        </authorList>
    </citation>
    <scope>NUCLEOTIDE SEQUENCE [LARGE SCALE GENOMIC DNA]</scope>
</reference>
<dbReference type="Proteomes" id="UP001454036">
    <property type="component" value="Unassembled WGS sequence"/>
</dbReference>
<sequence>MEEQRKRKRREGQNREGKKKDIASPEEQAAPPSEEEVEEFFAILRNMQVAVKYFEKSGGNIENLLKGQDDEKIREIDGDVKIEGNENWENRGGGLQLDLNAVPEDSV</sequence>